<dbReference type="InterPro" id="IPR009056">
    <property type="entry name" value="Cyt_c-like_dom"/>
</dbReference>
<evidence type="ECO:0000256" key="4">
    <source>
        <dbReference type="PROSITE-ProRule" id="PRU00433"/>
    </source>
</evidence>
<dbReference type="OrthoDB" id="2827525at2"/>
<comment type="caution">
    <text evidence="7">The sequence shown here is derived from an EMBL/GenBank/DDBJ whole genome shotgun (WGS) entry which is preliminary data.</text>
</comment>
<accession>A0A098L9R4</accession>
<dbReference type="Pfam" id="PF00034">
    <property type="entry name" value="Cytochrom_C"/>
    <property type="match status" value="1"/>
</dbReference>
<keyword evidence="3 4" id="KW-0408">Iron</keyword>
<dbReference type="AlphaFoldDB" id="A0A098L9R4"/>
<gene>
    <name evidence="7" type="ORF">MYP_370</name>
</gene>
<evidence type="ECO:0000313" key="8">
    <source>
        <dbReference type="Proteomes" id="UP000030185"/>
    </source>
</evidence>
<evidence type="ECO:0000256" key="2">
    <source>
        <dbReference type="ARBA" id="ARBA00022723"/>
    </source>
</evidence>
<evidence type="ECO:0000313" key="7">
    <source>
        <dbReference type="EMBL" id="GAL83144.1"/>
    </source>
</evidence>
<dbReference type="Gene3D" id="1.10.760.10">
    <property type="entry name" value="Cytochrome c-like domain"/>
    <property type="match status" value="1"/>
</dbReference>
<dbReference type="STRING" id="153721.MYP_370"/>
<dbReference type="InterPro" id="IPR036909">
    <property type="entry name" value="Cyt_c-like_dom_sf"/>
</dbReference>
<dbReference type="EMBL" id="BBLT01000001">
    <property type="protein sequence ID" value="GAL83144.1"/>
    <property type="molecule type" value="Genomic_DNA"/>
</dbReference>
<organism evidence="7 8">
    <name type="scientific">Sporocytophaga myxococcoides</name>
    <dbReference type="NCBI Taxonomy" id="153721"/>
    <lineage>
        <taxon>Bacteria</taxon>
        <taxon>Pseudomonadati</taxon>
        <taxon>Bacteroidota</taxon>
        <taxon>Cytophagia</taxon>
        <taxon>Cytophagales</taxon>
        <taxon>Cytophagaceae</taxon>
        <taxon>Sporocytophaga</taxon>
    </lineage>
</organism>
<dbReference type="Proteomes" id="UP000030185">
    <property type="component" value="Unassembled WGS sequence"/>
</dbReference>
<reference evidence="7 8" key="1">
    <citation type="submission" date="2014-09" db="EMBL/GenBank/DDBJ databases">
        <title>Sporocytophaga myxococcoides PG-01 genome sequencing.</title>
        <authorList>
            <person name="Liu L."/>
            <person name="Gao P.J."/>
            <person name="Chen G.J."/>
            <person name="Wang L.S."/>
        </authorList>
    </citation>
    <scope>NUCLEOTIDE SEQUENCE [LARGE SCALE GENOMIC DNA]</scope>
    <source>
        <strain evidence="7 8">PG-01</strain>
    </source>
</reference>
<evidence type="ECO:0000256" key="3">
    <source>
        <dbReference type="ARBA" id="ARBA00023004"/>
    </source>
</evidence>
<keyword evidence="5" id="KW-1133">Transmembrane helix</keyword>
<dbReference type="GO" id="GO:0020037">
    <property type="term" value="F:heme binding"/>
    <property type="evidence" value="ECO:0007669"/>
    <property type="project" value="InterPro"/>
</dbReference>
<evidence type="ECO:0000256" key="1">
    <source>
        <dbReference type="ARBA" id="ARBA00022617"/>
    </source>
</evidence>
<dbReference type="eggNOG" id="COG2010">
    <property type="taxonomic scope" value="Bacteria"/>
</dbReference>
<feature type="transmembrane region" description="Helical" evidence="5">
    <location>
        <begin position="7"/>
        <end position="30"/>
    </location>
</feature>
<sequence length="157" mass="18100">MKRKYQLILIFKMITLISAFAIMVSLFAFYSIKEKKQSEQFVCGVVDERPICGNAIRQMKISLIINKTGQRLFQDSCRACHSIHDVVVGPALKDVVKRRPKKWLYKFINNSSAVIKSGDPYAVELFNKFGKAEMKNFNFTKAEIDSILDYIKVESDY</sequence>
<keyword evidence="8" id="KW-1185">Reference proteome</keyword>
<keyword evidence="1 4" id="KW-0349">Heme</keyword>
<keyword evidence="2 4" id="KW-0479">Metal-binding</keyword>
<dbReference type="GO" id="GO:0009055">
    <property type="term" value="F:electron transfer activity"/>
    <property type="evidence" value="ECO:0007669"/>
    <property type="project" value="InterPro"/>
</dbReference>
<dbReference type="GO" id="GO:0046872">
    <property type="term" value="F:metal ion binding"/>
    <property type="evidence" value="ECO:0007669"/>
    <property type="project" value="UniProtKB-KW"/>
</dbReference>
<protein>
    <recommendedName>
        <fullName evidence="6">Cytochrome c domain-containing protein</fullName>
    </recommendedName>
</protein>
<evidence type="ECO:0000256" key="5">
    <source>
        <dbReference type="SAM" id="Phobius"/>
    </source>
</evidence>
<keyword evidence="5" id="KW-0812">Transmembrane</keyword>
<name>A0A098L9R4_9BACT</name>
<evidence type="ECO:0000259" key="6">
    <source>
        <dbReference type="PROSITE" id="PS51007"/>
    </source>
</evidence>
<keyword evidence="5" id="KW-0472">Membrane</keyword>
<proteinExistence type="predicted"/>
<dbReference type="PROSITE" id="PS51007">
    <property type="entry name" value="CYTC"/>
    <property type="match status" value="1"/>
</dbReference>
<dbReference type="SUPFAM" id="SSF46626">
    <property type="entry name" value="Cytochrome c"/>
    <property type="match status" value="1"/>
</dbReference>
<feature type="domain" description="Cytochrome c" evidence="6">
    <location>
        <begin position="64"/>
        <end position="155"/>
    </location>
</feature>